<evidence type="ECO:0000313" key="1">
    <source>
        <dbReference type="EMBL" id="KAL3527196.1"/>
    </source>
</evidence>
<proteinExistence type="predicted"/>
<dbReference type="InterPro" id="IPR036691">
    <property type="entry name" value="Endo/exonu/phosph_ase_sf"/>
</dbReference>
<evidence type="ECO:0000313" key="2">
    <source>
        <dbReference type="Proteomes" id="UP001630127"/>
    </source>
</evidence>
<dbReference type="SUPFAM" id="SSF56219">
    <property type="entry name" value="DNase I-like"/>
    <property type="match status" value="1"/>
</dbReference>
<sequence length="167" mass="19538">MELFRSALDGWGLHDLGFIGNIFTWFRGRSSRTLVCGILDRACASAEWSQCFPFSEVELSFPHKSDHCPIVLHIKGSAVENFKRGFNVERQRSKMHWFREGDRNTKFFHSKASTQYKNNLVKDLRDDTEIWYEKDSDIERIVVDHFSKIFETTNPSVEERISSRIEG</sequence>
<reference evidence="1 2" key="1">
    <citation type="submission" date="2024-11" db="EMBL/GenBank/DDBJ databases">
        <title>A near-complete genome assembly of Cinchona calisaya.</title>
        <authorList>
            <person name="Lian D.C."/>
            <person name="Zhao X.W."/>
            <person name="Wei L."/>
        </authorList>
    </citation>
    <scope>NUCLEOTIDE SEQUENCE [LARGE SCALE GENOMIC DNA]</scope>
    <source>
        <tissue evidence="1">Nenye</tissue>
    </source>
</reference>
<dbReference type="AlphaFoldDB" id="A0ABD3A623"/>
<dbReference type="Proteomes" id="UP001630127">
    <property type="component" value="Unassembled WGS sequence"/>
</dbReference>
<keyword evidence="2" id="KW-1185">Reference proteome</keyword>
<dbReference type="PANTHER" id="PTHR33710">
    <property type="entry name" value="BNAC02G09200D PROTEIN"/>
    <property type="match status" value="1"/>
</dbReference>
<organism evidence="1 2">
    <name type="scientific">Cinchona calisaya</name>
    <dbReference type="NCBI Taxonomy" id="153742"/>
    <lineage>
        <taxon>Eukaryota</taxon>
        <taxon>Viridiplantae</taxon>
        <taxon>Streptophyta</taxon>
        <taxon>Embryophyta</taxon>
        <taxon>Tracheophyta</taxon>
        <taxon>Spermatophyta</taxon>
        <taxon>Magnoliopsida</taxon>
        <taxon>eudicotyledons</taxon>
        <taxon>Gunneridae</taxon>
        <taxon>Pentapetalae</taxon>
        <taxon>asterids</taxon>
        <taxon>lamiids</taxon>
        <taxon>Gentianales</taxon>
        <taxon>Rubiaceae</taxon>
        <taxon>Cinchonoideae</taxon>
        <taxon>Cinchoneae</taxon>
        <taxon>Cinchona</taxon>
    </lineage>
</organism>
<gene>
    <name evidence="1" type="ORF">ACH5RR_011852</name>
</gene>
<comment type="caution">
    <text evidence="1">The sequence shown here is derived from an EMBL/GenBank/DDBJ whole genome shotgun (WGS) entry which is preliminary data.</text>
</comment>
<accession>A0ABD3A623</accession>
<dbReference type="Gene3D" id="3.60.10.10">
    <property type="entry name" value="Endonuclease/exonuclease/phosphatase"/>
    <property type="match status" value="1"/>
</dbReference>
<dbReference type="PANTHER" id="PTHR33710:SF86">
    <property type="entry name" value="VIRAL MOVEMENT PROTEIN"/>
    <property type="match status" value="1"/>
</dbReference>
<dbReference type="EMBL" id="JBJUIK010000005">
    <property type="protein sequence ID" value="KAL3527196.1"/>
    <property type="molecule type" value="Genomic_DNA"/>
</dbReference>
<name>A0ABD3A623_9GENT</name>
<protein>
    <submittedName>
        <fullName evidence="1">Uncharacterized protein</fullName>
    </submittedName>
</protein>